<reference evidence="3 4" key="1">
    <citation type="submission" date="2020-08" db="EMBL/GenBank/DDBJ databases">
        <title>Genomic Encyclopedia of Type Strains, Phase IV (KMG-IV): sequencing the most valuable type-strain genomes for metagenomic binning, comparative biology and taxonomic classification.</title>
        <authorList>
            <person name="Goeker M."/>
        </authorList>
    </citation>
    <scope>NUCLEOTIDE SEQUENCE [LARGE SCALE GENOMIC DNA]</scope>
    <source>
        <strain evidence="3 4">DSM 19612</strain>
    </source>
</reference>
<feature type="domain" description="TadE-like" evidence="2">
    <location>
        <begin position="6"/>
        <end position="48"/>
    </location>
</feature>
<name>A0A841Q4H9_9BACI</name>
<dbReference type="EMBL" id="JACHGH010000004">
    <property type="protein sequence ID" value="MBB6453321.1"/>
    <property type="molecule type" value="Genomic_DNA"/>
</dbReference>
<dbReference type="InterPro" id="IPR012495">
    <property type="entry name" value="TadE-like_dom"/>
</dbReference>
<evidence type="ECO:0000256" key="1">
    <source>
        <dbReference type="SAM" id="Phobius"/>
    </source>
</evidence>
<dbReference type="RefSeq" id="WP_174495586.1">
    <property type="nucleotide sequence ID" value="NZ_CADDWK010000004.1"/>
</dbReference>
<evidence type="ECO:0000259" key="2">
    <source>
        <dbReference type="Pfam" id="PF07811"/>
    </source>
</evidence>
<keyword evidence="1" id="KW-1133">Transmembrane helix</keyword>
<protein>
    <submittedName>
        <fullName evidence="3">Flp pilus assembly protein TadG</fullName>
    </submittedName>
</protein>
<keyword evidence="1" id="KW-0472">Membrane</keyword>
<gene>
    <name evidence="3" type="ORF">HNQ94_001769</name>
</gene>
<proteinExistence type="predicted"/>
<comment type="caution">
    <text evidence="3">The sequence shown here is derived from an EMBL/GenBank/DDBJ whole genome shotgun (WGS) entry which is preliminary data.</text>
</comment>
<dbReference type="AlphaFoldDB" id="A0A841Q4H9"/>
<organism evidence="3 4">
    <name type="scientific">Salirhabdus euzebyi</name>
    <dbReference type="NCBI Taxonomy" id="394506"/>
    <lineage>
        <taxon>Bacteria</taxon>
        <taxon>Bacillati</taxon>
        <taxon>Bacillota</taxon>
        <taxon>Bacilli</taxon>
        <taxon>Bacillales</taxon>
        <taxon>Bacillaceae</taxon>
        <taxon>Salirhabdus</taxon>
    </lineage>
</organism>
<dbReference type="Pfam" id="PF07811">
    <property type="entry name" value="TadE"/>
    <property type="match status" value="1"/>
</dbReference>
<dbReference type="Proteomes" id="UP000581688">
    <property type="component" value="Unassembled WGS sequence"/>
</dbReference>
<evidence type="ECO:0000313" key="3">
    <source>
        <dbReference type="EMBL" id="MBB6453321.1"/>
    </source>
</evidence>
<keyword evidence="1" id="KW-0812">Transmembrane</keyword>
<sequence>MKSEKGQSLVETALVLPVLLLILFGITDFGRIFHVYLTLDHAGREAARVATIGYNEDDIEDRAVEVAAANSITLDPSTNINITPEDEAIGLVSGSNVTITLSYSVDFLTPIIGDILNDLTLKNTTVMRVE</sequence>
<feature type="transmembrane region" description="Helical" evidence="1">
    <location>
        <begin position="12"/>
        <end position="33"/>
    </location>
</feature>
<keyword evidence="4" id="KW-1185">Reference proteome</keyword>
<accession>A0A841Q4H9</accession>
<evidence type="ECO:0000313" key="4">
    <source>
        <dbReference type="Proteomes" id="UP000581688"/>
    </source>
</evidence>